<dbReference type="GO" id="GO:0005615">
    <property type="term" value="C:extracellular space"/>
    <property type="evidence" value="ECO:0007669"/>
    <property type="project" value="TreeGrafter"/>
</dbReference>
<protein>
    <submittedName>
        <fullName evidence="5">Ficolin-2-like</fullName>
    </submittedName>
</protein>
<evidence type="ECO:0000313" key="5">
    <source>
        <dbReference type="RefSeq" id="XP_031564055.1"/>
    </source>
</evidence>
<dbReference type="Gene3D" id="3.90.215.10">
    <property type="entry name" value="Gamma Fibrinogen, chain A, domain 1"/>
    <property type="match status" value="1"/>
</dbReference>
<dbReference type="PANTHER" id="PTHR19143:SF424">
    <property type="entry name" value="FIBRINOGEN C-TERMINAL DOMAIN-CONTAINING PROTEIN"/>
    <property type="match status" value="1"/>
</dbReference>
<feature type="signal peptide" evidence="2">
    <location>
        <begin position="1"/>
        <end position="21"/>
    </location>
</feature>
<reference evidence="5" key="1">
    <citation type="submission" date="2025-08" db="UniProtKB">
        <authorList>
            <consortium name="RefSeq"/>
        </authorList>
    </citation>
    <scope>IDENTIFICATION</scope>
    <source>
        <tissue evidence="5">Tentacle</tissue>
    </source>
</reference>
<dbReference type="CDD" id="cd00087">
    <property type="entry name" value="FReD"/>
    <property type="match status" value="1"/>
</dbReference>
<dbReference type="Proteomes" id="UP000515163">
    <property type="component" value="Unplaced"/>
</dbReference>
<keyword evidence="4" id="KW-1185">Reference proteome</keyword>
<dbReference type="SUPFAM" id="SSF56496">
    <property type="entry name" value="Fibrinogen C-terminal domain-like"/>
    <property type="match status" value="1"/>
</dbReference>
<evidence type="ECO:0000313" key="4">
    <source>
        <dbReference type="Proteomes" id="UP000515163"/>
    </source>
</evidence>
<dbReference type="Pfam" id="PF00147">
    <property type="entry name" value="Fibrinogen_C"/>
    <property type="match status" value="1"/>
</dbReference>
<dbReference type="SMART" id="SM00186">
    <property type="entry name" value="FBG"/>
    <property type="match status" value="1"/>
</dbReference>
<dbReference type="NCBIfam" id="NF040941">
    <property type="entry name" value="GGGWT_bact"/>
    <property type="match status" value="1"/>
</dbReference>
<name>A0A6P8IE60_ACTTE</name>
<accession>A0A6P8IE60</accession>
<evidence type="ECO:0000256" key="2">
    <source>
        <dbReference type="SAM" id="SignalP"/>
    </source>
</evidence>
<evidence type="ECO:0000256" key="1">
    <source>
        <dbReference type="ARBA" id="ARBA00023157"/>
    </source>
</evidence>
<dbReference type="AlphaFoldDB" id="A0A6P8IE60"/>
<dbReference type="InterPro" id="IPR036056">
    <property type="entry name" value="Fibrinogen-like_C"/>
</dbReference>
<dbReference type="InterPro" id="IPR014716">
    <property type="entry name" value="Fibrinogen_a/b/g_C_1"/>
</dbReference>
<dbReference type="FunFam" id="3.90.215.10:FF:000001">
    <property type="entry name" value="Tenascin isoform 1"/>
    <property type="match status" value="1"/>
</dbReference>
<feature type="domain" description="Fibrinogen C-terminal" evidence="3">
    <location>
        <begin position="131"/>
        <end position="358"/>
    </location>
</feature>
<dbReference type="PANTHER" id="PTHR19143">
    <property type="entry name" value="FIBRINOGEN/TENASCIN/ANGIOPOEITIN"/>
    <property type="match status" value="1"/>
</dbReference>
<feature type="chain" id="PRO_5027922689" evidence="2">
    <location>
        <begin position="22"/>
        <end position="375"/>
    </location>
</feature>
<dbReference type="InterPro" id="IPR002181">
    <property type="entry name" value="Fibrinogen_a/b/g_C_dom"/>
</dbReference>
<dbReference type="InterPro" id="IPR050373">
    <property type="entry name" value="Fibrinogen_C-term_domain"/>
</dbReference>
<dbReference type="PROSITE" id="PS51406">
    <property type="entry name" value="FIBRINOGEN_C_2"/>
    <property type="match status" value="1"/>
</dbReference>
<organism evidence="4 5">
    <name type="scientific">Actinia tenebrosa</name>
    <name type="common">Australian red waratah sea anemone</name>
    <dbReference type="NCBI Taxonomy" id="6105"/>
    <lineage>
        <taxon>Eukaryota</taxon>
        <taxon>Metazoa</taxon>
        <taxon>Cnidaria</taxon>
        <taxon>Anthozoa</taxon>
        <taxon>Hexacorallia</taxon>
        <taxon>Actiniaria</taxon>
        <taxon>Actiniidae</taxon>
        <taxon>Actinia</taxon>
    </lineage>
</organism>
<dbReference type="KEGG" id="aten:116299526"/>
<evidence type="ECO:0000259" key="3">
    <source>
        <dbReference type="PROSITE" id="PS51406"/>
    </source>
</evidence>
<keyword evidence="2" id="KW-0732">Signal</keyword>
<dbReference type="OrthoDB" id="7735550at2759"/>
<sequence length="375" mass="42525">MEISFGLFVLIPLFAASIVRGEGRCKQIEFLPCETDKHLAGHVFKKIDMRVDDALQNCKHWCYEQKCISYNLAQIKEDKRVCELSNTDHVEHPSDVKSLAGAEYCAIKNPCVSNPCHSKLTCERDLYSLDSFKCIDKTSCASLKSTGKNENGVYEITPVPGYSVQVYCDQVTDGGGWTVIQRRLDGSVDFYRGWKDYKQGFGNKNGEYWLGLDAIHILTNRVPNEIRVDLKDVDGIGAYAAYSAFRVESELEKYRLSLGNFQGGGAGDSFYFQNSSYFTTFDSDNDKHTKHNCAVMFKGAWWYNRCHRVSSVVVLLTNLNGQYLYGIHQLFADGINWYTWKGYNYSAKQADMKIRPIGFGSQKDDDHGDDDNQDV</sequence>
<keyword evidence="1" id="KW-1015">Disulfide bond</keyword>
<dbReference type="GeneID" id="116299526"/>
<dbReference type="InParanoid" id="A0A6P8IE60"/>
<proteinExistence type="predicted"/>
<gene>
    <name evidence="5" type="primary">LOC116299526</name>
</gene>
<dbReference type="RefSeq" id="XP_031564055.1">
    <property type="nucleotide sequence ID" value="XM_031708195.1"/>
</dbReference>